<proteinExistence type="predicted"/>
<dbReference type="KEGG" id="fox:FOXG_17921"/>
<dbReference type="RefSeq" id="XP_018232850.1">
    <property type="nucleotide sequence ID" value="XM_018397939.1"/>
</dbReference>
<evidence type="ECO:0000313" key="2">
    <source>
        <dbReference type="EMBL" id="KNA94804.1"/>
    </source>
</evidence>
<evidence type="ECO:0000256" key="1">
    <source>
        <dbReference type="SAM" id="MobiDB-lite"/>
    </source>
</evidence>
<evidence type="ECO:0000313" key="3">
    <source>
        <dbReference type="Proteomes" id="UP000009097"/>
    </source>
</evidence>
<name>A0A0J9U746_FUSO4</name>
<dbReference type="OrthoDB" id="265717at2759"/>
<protein>
    <submittedName>
        <fullName evidence="2">Uncharacterized protein</fullName>
    </submittedName>
</protein>
<reference evidence="2" key="2">
    <citation type="journal article" date="2010" name="Nature">
        <title>Comparative genomics reveals mobile pathogenicity chromosomes in Fusarium.</title>
        <authorList>
            <person name="Ma L.J."/>
            <person name="van der Does H.C."/>
            <person name="Borkovich K.A."/>
            <person name="Coleman J.J."/>
            <person name="Daboussi M.J."/>
            <person name="Di Pietro A."/>
            <person name="Dufresne M."/>
            <person name="Freitag M."/>
            <person name="Grabherr M."/>
            <person name="Henrissat B."/>
            <person name="Houterman P.M."/>
            <person name="Kang S."/>
            <person name="Shim W.B."/>
            <person name="Woloshuk C."/>
            <person name="Xie X."/>
            <person name="Xu J.R."/>
            <person name="Antoniw J."/>
            <person name="Baker S.E."/>
            <person name="Bluhm B.H."/>
            <person name="Breakspear A."/>
            <person name="Brown D.W."/>
            <person name="Butchko R.A."/>
            <person name="Chapman S."/>
            <person name="Coulson R."/>
            <person name="Coutinho P.M."/>
            <person name="Danchin E.G."/>
            <person name="Diener A."/>
            <person name="Gale L.R."/>
            <person name="Gardiner D.M."/>
            <person name="Goff S."/>
            <person name="Hammond-Kosack K.E."/>
            <person name="Hilburn K."/>
            <person name="Hua-Van A."/>
            <person name="Jonkers W."/>
            <person name="Kazan K."/>
            <person name="Kodira C.D."/>
            <person name="Koehrsen M."/>
            <person name="Kumar L."/>
            <person name="Lee Y.H."/>
            <person name="Li L."/>
            <person name="Manners J.M."/>
            <person name="Miranda-Saavedra D."/>
            <person name="Mukherjee M."/>
            <person name="Park G."/>
            <person name="Park J."/>
            <person name="Park S.Y."/>
            <person name="Proctor R.H."/>
            <person name="Regev A."/>
            <person name="Ruiz-Roldan M.C."/>
            <person name="Sain D."/>
            <person name="Sakthikumar S."/>
            <person name="Sykes S."/>
            <person name="Schwartz D.C."/>
            <person name="Turgeon B.G."/>
            <person name="Wapinski I."/>
            <person name="Yoder O."/>
            <person name="Young S."/>
            <person name="Zeng Q."/>
            <person name="Zhou S."/>
            <person name="Galagan J."/>
            <person name="Cuomo C.A."/>
            <person name="Kistler H.C."/>
            <person name="Rep M."/>
        </authorList>
    </citation>
    <scope>NUCLEOTIDE SEQUENCE [LARGE SCALE GENOMIC DNA]</scope>
    <source>
        <strain evidence="2">4287</strain>
    </source>
</reference>
<dbReference type="EMBL" id="DS231696">
    <property type="protein sequence ID" value="KNA94804.1"/>
    <property type="molecule type" value="Genomic_DNA"/>
</dbReference>
<dbReference type="GeneID" id="28958627"/>
<gene>
    <name evidence="2" type="ORF">FOXG_17921</name>
</gene>
<reference evidence="2" key="1">
    <citation type="submission" date="2007-04" db="EMBL/GenBank/DDBJ databases">
        <authorList>
            <consortium name="The Broad Institute Genome Sequencing Platform"/>
            <person name="Birren B."/>
            <person name="Lander E."/>
            <person name="Galagan J."/>
            <person name="Nusbaum C."/>
            <person name="Devon K."/>
            <person name="Ma L.-J."/>
            <person name="Jaffe D."/>
            <person name="Butler J."/>
            <person name="Alvarez P."/>
            <person name="Gnerre S."/>
            <person name="Grabherr M."/>
            <person name="Kleber M."/>
            <person name="Mauceli E."/>
            <person name="Brockman W."/>
            <person name="MacCallum I.A."/>
            <person name="Young S."/>
            <person name="LaButti K."/>
            <person name="DeCaprio D."/>
            <person name="Crawford M."/>
            <person name="Koehrsen M."/>
            <person name="Engels R."/>
            <person name="Montgomery P."/>
            <person name="Pearson M."/>
            <person name="Howarth C."/>
            <person name="Larson L."/>
            <person name="White J."/>
            <person name="O'Leary S."/>
            <person name="Kodira C."/>
            <person name="Zeng Q."/>
            <person name="Yandava C."/>
            <person name="Alvarado L."/>
            <person name="Kistler C."/>
            <person name="Shim W.-B."/>
            <person name="Kang S."/>
            <person name="Woloshuk C."/>
        </authorList>
    </citation>
    <scope>NUCLEOTIDE SEQUENCE</scope>
    <source>
        <strain evidence="2">4287</strain>
    </source>
</reference>
<accession>A0A0J9U746</accession>
<dbReference type="VEuPathDB" id="FungiDB:FOXG_17921"/>
<dbReference type="AlphaFoldDB" id="A0A0J9U746"/>
<sequence>MAANQSGWSDGERIVQQPRAGEQALEDTDPANLT</sequence>
<feature type="region of interest" description="Disordered" evidence="1">
    <location>
        <begin position="1"/>
        <end position="34"/>
    </location>
</feature>
<organism evidence="2 3">
    <name type="scientific">Fusarium oxysporum f. sp. lycopersici (strain 4287 / CBS 123668 / FGSC 9935 / NRRL 34936)</name>
    <name type="common">Fusarium vascular wilt of tomato</name>
    <dbReference type="NCBI Taxonomy" id="426428"/>
    <lineage>
        <taxon>Eukaryota</taxon>
        <taxon>Fungi</taxon>
        <taxon>Dikarya</taxon>
        <taxon>Ascomycota</taxon>
        <taxon>Pezizomycotina</taxon>
        <taxon>Sordariomycetes</taxon>
        <taxon>Hypocreomycetidae</taxon>
        <taxon>Hypocreales</taxon>
        <taxon>Nectriaceae</taxon>
        <taxon>Fusarium</taxon>
        <taxon>Fusarium oxysporum species complex</taxon>
    </lineage>
</organism>
<feature type="compositionally biased region" description="Acidic residues" evidence="1">
    <location>
        <begin position="24"/>
        <end position="34"/>
    </location>
</feature>
<dbReference type="Proteomes" id="UP000009097">
    <property type="component" value="Unassembled WGS sequence"/>
</dbReference>